<evidence type="ECO:0000256" key="3">
    <source>
        <dbReference type="ARBA" id="ARBA00022630"/>
    </source>
</evidence>
<dbReference type="PRINTS" id="PR00420">
    <property type="entry name" value="RNGMNOXGNASE"/>
</dbReference>
<dbReference type="PANTHER" id="PTHR43876:SF7">
    <property type="entry name" value="UBIQUINONE BIOSYNTHESIS MONOOXYGENASE COQ6, MITOCHONDRIAL"/>
    <property type="match status" value="1"/>
</dbReference>
<evidence type="ECO:0000256" key="6">
    <source>
        <dbReference type="ARBA" id="ARBA00023033"/>
    </source>
</evidence>
<dbReference type="GO" id="GO:0006744">
    <property type="term" value="P:ubiquinone biosynthetic process"/>
    <property type="evidence" value="ECO:0007669"/>
    <property type="project" value="InterPro"/>
</dbReference>
<evidence type="ECO:0000256" key="1">
    <source>
        <dbReference type="ARBA" id="ARBA00001974"/>
    </source>
</evidence>
<keyword evidence="6" id="KW-0503">Monooxygenase</keyword>
<dbReference type="InterPro" id="IPR002938">
    <property type="entry name" value="FAD-bd"/>
</dbReference>
<dbReference type="Gene3D" id="3.50.50.60">
    <property type="entry name" value="FAD/NAD(P)-binding domain"/>
    <property type="match status" value="2"/>
</dbReference>
<dbReference type="PROSITE" id="PS01304">
    <property type="entry name" value="UBIH"/>
    <property type="match status" value="1"/>
</dbReference>
<dbReference type="Pfam" id="PF01494">
    <property type="entry name" value="FAD_binding_3"/>
    <property type="match status" value="1"/>
</dbReference>
<gene>
    <name evidence="8" type="primary">ubiH</name>
    <name evidence="8" type="ORF">CARN6_2309</name>
</gene>
<name>E6QNH7_9ZZZZ</name>
<evidence type="ECO:0000313" key="8">
    <source>
        <dbReference type="EMBL" id="CBI08798.1"/>
    </source>
</evidence>
<dbReference type="EMBL" id="CABQ01000273">
    <property type="protein sequence ID" value="CBI08798.1"/>
    <property type="molecule type" value="Genomic_DNA"/>
</dbReference>
<dbReference type="NCBIfam" id="TIGR01988">
    <property type="entry name" value="Ubi-OHases"/>
    <property type="match status" value="1"/>
</dbReference>
<accession>E6QNH7</accession>
<dbReference type="InterPro" id="IPR010971">
    <property type="entry name" value="UbiH/COQ6"/>
</dbReference>
<protein>
    <submittedName>
        <fullName evidence="8">2-octaprenyl-6-methoxyphenol hydroxylase,FAD/NAD(P)-binding</fullName>
        <ecNumber evidence="8">1.14.13.-</ecNumber>
    </submittedName>
</protein>
<dbReference type="GO" id="GO:0071949">
    <property type="term" value="F:FAD binding"/>
    <property type="evidence" value="ECO:0007669"/>
    <property type="project" value="InterPro"/>
</dbReference>
<dbReference type="InterPro" id="IPR051205">
    <property type="entry name" value="UbiH/COQ6_monooxygenase"/>
</dbReference>
<dbReference type="GO" id="GO:0016705">
    <property type="term" value="F:oxidoreductase activity, acting on paired donors, with incorporation or reduction of molecular oxygen"/>
    <property type="evidence" value="ECO:0007669"/>
    <property type="project" value="InterPro"/>
</dbReference>
<sequence>MNDALCDIAIIGGGPVGAALALALRGSGLKIFVLEARAANVSSQDARALALSYGSRLLLQRLNVWNGLQDVSPIRTIHISQQRSFGRTVLKAAELDVPELGYVLPYPALQGALDQALSPANSGGERVQINYGAQVTQLRGEPDYALVRYQQNGVENSLRARLAVVADGGKLLAALHPPEVRDYGQSALVTHVTCSAPNAYTAYERFTPQGPLALLPFKDGYELVWTAPHRTAQDMRDWDDNKFLRELQLHFGDRVGEFISVGKRNCFALGLKRAPHQTPEPHIVLLGNAAQTLHPVAGQGFNLGLRDAWELAQNILDIAPGALGVEAMLAVYRKQRRADREAGIRFTDSLVRLFSNDMPLLSAGRAAALTALDCLPFAGKFVARRMMFGANG</sequence>
<keyword evidence="4" id="KW-0274">FAD</keyword>
<reference evidence="8" key="1">
    <citation type="submission" date="2009-10" db="EMBL/GenBank/DDBJ databases">
        <title>Diversity of trophic interactions inside an arsenic-rich microbial ecosystem.</title>
        <authorList>
            <person name="Bertin P.N."/>
            <person name="Heinrich-Salmeron A."/>
            <person name="Pelletier E."/>
            <person name="Goulhen-Chollet F."/>
            <person name="Arsene-Ploetze F."/>
            <person name="Gallien S."/>
            <person name="Calteau A."/>
            <person name="Vallenet D."/>
            <person name="Casiot C."/>
            <person name="Chane-Woon-Ming B."/>
            <person name="Giloteaux L."/>
            <person name="Barakat M."/>
            <person name="Bonnefoy V."/>
            <person name="Bruneel O."/>
            <person name="Chandler M."/>
            <person name="Cleiss J."/>
            <person name="Duran R."/>
            <person name="Elbaz-Poulichet F."/>
            <person name="Fonknechten N."/>
            <person name="Lauga B."/>
            <person name="Mornico D."/>
            <person name="Ortet P."/>
            <person name="Schaeffer C."/>
            <person name="Siguier P."/>
            <person name="Alexander Thil Smith A."/>
            <person name="Van Dorsselaer A."/>
            <person name="Weissenbach J."/>
            <person name="Medigue C."/>
            <person name="Le Paslier D."/>
        </authorList>
    </citation>
    <scope>NUCLEOTIDE SEQUENCE</scope>
</reference>
<keyword evidence="3" id="KW-0285">Flavoprotein</keyword>
<dbReference type="Gene3D" id="3.30.9.10">
    <property type="entry name" value="D-Amino Acid Oxidase, subunit A, domain 2"/>
    <property type="match status" value="1"/>
</dbReference>
<comment type="cofactor">
    <cofactor evidence="1">
        <name>FAD</name>
        <dbReference type="ChEBI" id="CHEBI:57692"/>
    </cofactor>
</comment>
<feature type="domain" description="FAD-binding" evidence="7">
    <location>
        <begin position="6"/>
        <end position="342"/>
    </location>
</feature>
<dbReference type="AlphaFoldDB" id="E6QNH7"/>
<evidence type="ECO:0000256" key="4">
    <source>
        <dbReference type="ARBA" id="ARBA00022827"/>
    </source>
</evidence>
<dbReference type="InterPro" id="IPR036188">
    <property type="entry name" value="FAD/NAD-bd_sf"/>
</dbReference>
<dbReference type="GO" id="GO:0004497">
    <property type="term" value="F:monooxygenase activity"/>
    <property type="evidence" value="ECO:0007669"/>
    <property type="project" value="UniProtKB-KW"/>
</dbReference>
<dbReference type="EC" id="1.14.13.-" evidence="8"/>
<dbReference type="InterPro" id="IPR018168">
    <property type="entry name" value="Ubi_Hdrlase_CS"/>
</dbReference>
<proteinExistence type="inferred from homology"/>
<organism evidence="8">
    <name type="scientific">mine drainage metagenome</name>
    <dbReference type="NCBI Taxonomy" id="410659"/>
    <lineage>
        <taxon>unclassified sequences</taxon>
        <taxon>metagenomes</taxon>
        <taxon>ecological metagenomes</taxon>
    </lineage>
</organism>
<dbReference type="PANTHER" id="PTHR43876">
    <property type="entry name" value="UBIQUINONE BIOSYNTHESIS MONOOXYGENASE COQ6, MITOCHONDRIAL"/>
    <property type="match status" value="1"/>
</dbReference>
<comment type="caution">
    <text evidence="8">The sequence shown here is derived from an EMBL/GenBank/DDBJ whole genome shotgun (WGS) entry which is preliminary data.</text>
</comment>
<evidence type="ECO:0000259" key="7">
    <source>
        <dbReference type="Pfam" id="PF01494"/>
    </source>
</evidence>
<comment type="similarity">
    <text evidence="2">Belongs to the UbiH/COQ6 family.</text>
</comment>
<dbReference type="SUPFAM" id="SSF51905">
    <property type="entry name" value="FAD/NAD(P)-binding domain"/>
    <property type="match status" value="1"/>
</dbReference>
<evidence type="ECO:0000256" key="5">
    <source>
        <dbReference type="ARBA" id="ARBA00023002"/>
    </source>
</evidence>
<evidence type="ECO:0000256" key="2">
    <source>
        <dbReference type="ARBA" id="ARBA00005349"/>
    </source>
</evidence>
<keyword evidence="5 8" id="KW-0560">Oxidoreductase</keyword>